<reference evidence="2" key="1">
    <citation type="submission" date="2020-10" db="EMBL/GenBank/DDBJ databases">
        <authorList>
            <person name="Gilroy R."/>
        </authorList>
    </citation>
    <scope>NUCLEOTIDE SEQUENCE</scope>
    <source>
        <strain evidence="2">13766</strain>
    </source>
</reference>
<evidence type="ECO:0000313" key="3">
    <source>
        <dbReference type="Proteomes" id="UP000824140"/>
    </source>
</evidence>
<name>A0A9D1G0N1_9FIRM</name>
<evidence type="ECO:0000256" key="1">
    <source>
        <dbReference type="SAM" id="SignalP"/>
    </source>
</evidence>
<sequence>MKRTRIAAWVLALVWLVAPCALAETDGPNLVSPRVEGLQAAETEAGAAEAYSAENGLLYIEFLAVDAVEGAGFPMVGEVNFVDFLAQRFGVPVDAMEEWYCAPVSSYPARRLHFEMDTDEEKFVVDAVAVWTQPRALVCVLRADADAYYGDLAGYENGEMPAALEAWIASLAVVDPDGAYLPPEGNWYEITLVADFSMGSGEGETVSYPMSTKEPFSIELLAEGLSVLTGLDFFVSGELTEAGVVVDWHEDSTLVAGLDDRAQREAFFFYDVDSLNWFMMDSLYATICANVGEVDVFYTMEGGEPLSLPNMSTSPVFPTDAPYARSGLAD</sequence>
<gene>
    <name evidence="2" type="ORF">IAA84_07950</name>
</gene>
<feature type="signal peptide" evidence="1">
    <location>
        <begin position="1"/>
        <end position="23"/>
    </location>
</feature>
<dbReference type="EMBL" id="DVJN01000160">
    <property type="protein sequence ID" value="HIS92929.1"/>
    <property type="molecule type" value="Genomic_DNA"/>
</dbReference>
<accession>A0A9D1G0N1</accession>
<reference evidence="2" key="2">
    <citation type="journal article" date="2021" name="PeerJ">
        <title>Extensive microbial diversity within the chicken gut microbiome revealed by metagenomics and culture.</title>
        <authorList>
            <person name="Gilroy R."/>
            <person name="Ravi A."/>
            <person name="Getino M."/>
            <person name="Pursley I."/>
            <person name="Horton D.L."/>
            <person name="Alikhan N.F."/>
            <person name="Baker D."/>
            <person name="Gharbi K."/>
            <person name="Hall N."/>
            <person name="Watson M."/>
            <person name="Adriaenssens E.M."/>
            <person name="Foster-Nyarko E."/>
            <person name="Jarju S."/>
            <person name="Secka A."/>
            <person name="Antonio M."/>
            <person name="Oren A."/>
            <person name="Chaudhuri R.R."/>
            <person name="La Ragione R."/>
            <person name="Hildebrand F."/>
            <person name="Pallen M.J."/>
        </authorList>
    </citation>
    <scope>NUCLEOTIDE SEQUENCE</scope>
    <source>
        <strain evidence="2">13766</strain>
    </source>
</reference>
<dbReference type="AlphaFoldDB" id="A0A9D1G0N1"/>
<evidence type="ECO:0000313" key="2">
    <source>
        <dbReference type="EMBL" id="HIS92929.1"/>
    </source>
</evidence>
<evidence type="ECO:0008006" key="4">
    <source>
        <dbReference type="Google" id="ProtNLM"/>
    </source>
</evidence>
<protein>
    <recommendedName>
        <fullName evidence="4">GerMN domain-containing protein</fullName>
    </recommendedName>
</protein>
<proteinExistence type="predicted"/>
<organism evidence="2 3">
    <name type="scientific">Candidatus Alectryocaccomicrobium excrementavium</name>
    <dbReference type="NCBI Taxonomy" id="2840668"/>
    <lineage>
        <taxon>Bacteria</taxon>
        <taxon>Bacillati</taxon>
        <taxon>Bacillota</taxon>
        <taxon>Clostridia</taxon>
        <taxon>Candidatus Alectryocaccomicrobium</taxon>
    </lineage>
</organism>
<keyword evidence="1" id="KW-0732">Signal</keyword>
<comment type="caution">
    <text evidence="2">The sequence shown here is derived from an EMBL/GenBank/DDBJ whole genome shotgun (WGS) entry which is preliminary data.</text>
</comment>
<dbReference type="Proteomes" id="UP000824140">
    <property type="component" value="Unassembled WGS sequence"/>
</dbReference>
<feature type="chain" id="PRO_5039667166" description="GerMN domain-containing protein" evidence="1">
    <location>
        <begin position="24"/>
        <end position="330"/>
    </location>
</feature>